<feature type="transmembrane region" description="Helical" evidence="1">
    <location>
        <begin position="41"/>
        <end position="63"/>
    </location>
</feature>
<feature type="transmembrane region" description="Helical" evidence="1">
    <location>
        <begin position="69"/>
        <end position="91"/>
    </location>
</feature>
<evidence type="ECO:0000313" key="3">
    <source>
        <dbReference type="Proteomes" id="UP000018417"/>
    </source>
</evidence>
<accession>N9FJZ3</accession>
<name>N9FJZ3_9GAMM</name>
<evidence type="ECO:0008006" key="4">
    <source>
        <dbReference type="Google" id="ProtNLM"/>
    </source>
</evidence>
<keyword evidence="1" id="KW-0812">Transmembrane</keyword>
<dbReference type="PATRIC" id="fig|1217649.3.peg.1832"/>
<dbReference type="Proteomes" id="UP000018417">
    <property type="component" value="Unassembled WGS sequence"/>
</dbReference>
<feature type="transmembrane region" description="Helical" evidence="1">
    <location>
        <begin position="16"/>
        <end position="34"/>
    </location>
</feature>
<protein>
    <recommendedName>
        <fullName evidence="4">Caa(3)-type oxidase, subunit IV</fullName>
    </recommendedName>
</protein>
<sequence length="102" mass="11524">MSMPNLKKVLNSESPLKAFLIWVIILLSTITAWVESTNGSLIAIMLVIFLAFIKVLLVIYSYMEVAGSAAWLQFLCGFWMLIAFGIILFCYTQPELVIIFIN</sequence>
<organism evidence="2 3">
    <name type="scientific">Acinetobacter beijerinckii ANC 3835</name>
    <dbReference type="NCBI Taxonomy" id="1217649"/>
    <lineage>
        <taxon>Bacteria</taxon>
        <taxon>Pseudomonadati</taxon>
        <taxon>Pseudomonadota</taxon>
        <taxon>Gammaproteobacteria</taxon>
        <taxon>Moraxellales</taxon>
        <taxon>Moraxellaceae</taxon>
        <taxon>Acinetobacter</taxon>
    </lineage>
</organism>
<comment type="caution">
    <text evidence="2">The sequence shown here is derived from an EMBL/GenBank/DDBJ whole genome shotgun (WGS) entry which is preliminary data.</text>
</comment>
<gene>
    <name evidence="2" type="ORF">F934_01896</name>
</gene>
<dbReference type="HOGENOM" id="CLU_175439_0_1_6"/>
<proteinExistence type="predicted"/>
<dbReference type="RefSeq" id="WP_005054248.1">
    <property type="nucleotide sequence ID" value="NZ_KB849759.1"/>
</dbReference>
<evidence type="ECO:0000313" key="2">
    <source>
        <dbReference type="EMBL" id="ENW05164.1"/>
    </source>
</evidence>
<keyword evidence="1" id="KW-1133">Transmembrane helix</keyword>
<reference evidence="2 3" key="1">
    <citation type="submission" date="2013-02" db="EMBL/GenBank/DDBJ databases">
        <title>The Genome Sequence of Acinetobacter beijerinckii ANC 3835.</title>
        <authorList>
            <consortium name="The Broad Institute Genome Sequencing Platform"/>
            <consortium name="The Broad Institute Genome Sequencing Center for Infectious Disease"/>
            <person name="Cerqueira G."/>
            <person name="Feldgarden M."/>
            <person name="Courvalin P."/>
            <person name="Perichon B."/>
            <person name="Grillot-Courvalin C."/>
            <person name="Clermont D."/>
            <person name="Rocha E."/>
            <person name="Yoon E.-J."/>
            <person name="Nemec A."/>
            <person name="Walker B."/>
            <person name="Young S.K."/>
            <person name="Zeng Q."/>
            <person name="Gargeya S."/>
            <person name="Fitzgerald M."/>
            <person name="Haas B."/>
            <person name="Abouelleil A."/>
            <person name="Alvarado L."/>
            <person name="Arachchi H.M."/>
            <person name="Berlin A.M."/>
            <person name="Chapman S.B."/>
            <person name="Dewar J."/>
            <person name="Goldberg J."/>
            <person name="Griggs A."/>
            <person name="Gujja S."/>
            <person name="Hansen M."/>
            <person name="Howarth C."/>
            <person name="Imamovic A."/>
            <person name="Larimer J."/>
            <person name="McCowan C."/>
            <person name="Murphy C."/>
            <person name="Neiman D."/>
            <person name="Pearson M."/>
            <person name="Priest M."/>
            <person name="Roberts A."/>
            <person name="Saif S."/>
            <person name="Shea T."/>
            <person name="Sisk P."/>
            <person name="Sykes S."/>
            <person name="Wortman J."/>
            <person name="Nusbaum C."/>
            <person name="Birren B."/>
        </authorList>
    </citation>
    <scope>NUCLEOTIDE SEQUENCE [LARGE SCALE GENOMIC DNA]</scope>
    <source>
        <strain evidence="2 3">ANC 3835</strain>
    </source>
</reference>
<dbReference type="OrthoDB" id="4764038at2"/>
<keyword evidence="1" id="KW-0472">Membrane</keyword>
<dbReference type="EMBL" id="APQK01000012">
    <property type="protein sequence ID" value="ENW05164.1"/>
    <property type="molecule type" value="Genomic_DNA"/>
</dbReference>
<evidence type="ECO:0000256" key="1">
    <source>
        <dbReference type="SAM" id="Phobius"/>
    </source>
</evidence>
<dbReference type="AlphaFoldDB" id="N9FJZ3"/>